<dbReference type="OrthoDB" id="3906893at2"/>
<feature type="region of interest" description="Disordered" evidence="2">
    <location>
        <begin position="326"/>
        <end position="351"/>
    </location>
</feature>
<evidence type="ECO:0000313" key="4">
    <source>
        <dbReference type="Proteomes" id="UP000245469"/>
    </source>
</evidence>
<reference evidence="3 4" key="1">
    <citation type="submission" date="2018-03" db="EMBL/GenBank/DDBJ databases">
        <title>Genomic Encyclopedia of Archaeal and Bacterial Type Strains, Phase II (KMG-II): from individual species to whole genera.</title>
        <authorList>
            <person name="Goeker M."/>
        </authorList>
    </citation>
    <scope>NUCLEOTIDE SEQUENCE [LARGE SCALE GENOMIC DNA]</scope>
    <source>
        <strain evidence="3 4">DSM 44889</strain>
    </source>
</reference>
<evidence type="ECO:0000313" key="3">
    <source>
        <dbReference type="EMBL" id="PWJ48452.1"/>
    </source>
</evidence>
<comment type="caution">
    <text evidence="3">The sequence shown here is derived from an EMBL/GenBank/DDBJ whole genome shotgun (WGS) entry which is preliminary data.</text>
</comment>
<dbReference type="PROSITE" id="PS50096">
    <property type="entry name" value="IQ"/>
    <property type="match status" value="1"/>
</dbReference>
<proteinExistence type="predicted"/>
<gene>
    <name evidence="3" type="ORF">BXY45_13016</name>
</gene>
<feature type="coiled-coil region" evidence="1">
    <location>
        <begin position="357"/>
        <end position="401"/>
    </location>
</feature>
<organism evidence="3 4">
    <name type="scientific">Quadrisphaera granulorum</name>
    <dbReference type="NCBI Taxonomy" id="317664"/>
    <lineage>
        <taxon>Bacteria</taxon>
        <taxon>Bacillati</taxon>
        <taxon>Actinomycetota</taxon>
        <taxon>Actinomycetes</taxon>
        <taxon>Kineosporiales</taxon>
        <taxon>Kineosporiaceae</taxon>
        <taxon>Quadrisphaera</taxon>
    </lineage>
</organism>
<name>A0A315ZT21_9ACTN</name>
<accession>A0A315ZT21</accession>
<keyword evidence="1" id="KW-0175">Coiled coil</keyword>
<dbReference type="EMBL" id="QGDQ01000030">
    <property type="protein sequence ID" value="PWJ48452.1"/>
    <property type="molecule type" value="Genomic_DNA"/>
</dbReference>
<evidence type="ECO:0000256" key="2">
    <source>
        <dbReference type="SAM" id="MobiDB-lite"/>
    </source>
</evidence>
<dbReference type="AlphaFoldDB" id="A0A315ZT21"/>
<protein>
    <submittedName>
        <fullName evidence="3">Uncharacterized protein</fullName>
    </submittedName>
</protein>
<dbReference type="Proteomes" id="UP000245469">
    <property type="component" value="Unassembled WGS sequence"/>
</dbReference>
<sequence>MHLLCVIDVDVEVRPGALERSGIRTTAAAIDIVLEHLRGEWERHYAVVPGTDELSADGFTVLPTLDDPTVLHDLRWSAVGHRDEQDDDGGRGVRHSSAPRGALVALRADLYTPLGPEGRMRARTTVTSHHRDGARHGDSHLGAAGGVHVRMSTGRELLGHRLVPLDEPAAGRPPLLASLTADPRLRVTCRGQDLDGRMPSLTSTDDGDDVLTALRQPQRLPVLLADPATQPGWGLARRAATELQGLARVVVVRKAAKERLAEAAPEFAPPPGGLRLVWPDLAVEHPTWDEGEAVAAEPPFVEVLFRQLAAASALAGGRDGAWFQARRRSSGRGGGERGASSSEGDQGEEVASLRAELDEWAGEVALLGEENERLREQVEALEALRFELDRWRARATALEAEVGPDQVRWSDAPALDPRDAKPLFAFLEDASGGTLRFTAKAARAWAKCSYVHPAKMREALVSLAQAARDYSEREGLVEGRMTDWFLAGYGLDVALTDTPELTRRARFVYEGEELDAVPHIKLGDHTHPDACGRVYFAWSAQPPRFVVDHVGQHR</sequence>
<evidence type="ECO:0000256" key="1">
    <source>
        <dbReference type="SAM" id="Coils"/>
    </source>
</evidence>
<dbReference type="RefSeq" id="WP_109776043.1">
    <property type="nucleotide sequence ID" value="NZ_QGDQ01000030.1"/>
</dbReference>
<keyword evidence="4" id="KW-1185">Reference proteome</keyword>